<keyword evidence="7" id="KW-1185">Reference proteome</keyword>
<reference evidence="6 7" key="1">
    <citation type="submission" date="2019-09" db="EMBL/GenBank/DDBJ databases">
        <title>Complete genome sequencing of four Arcobacter species reveals a diverse suite of mobile elements.</title>
        <authorList>
            <person name="Miller W.G."/>
            <person name="Yee E."/>
            <person name="Bono J.L."/>
        </authorList>
    </citation>
    <scope>NUCLEOTIDE SEQUENCE [LARGE SCALE GENOMIC DNA]</scope>
    <source>
        <strain evidence="6 7">LMG 26638</strain>
    </source>
</reference>
<evidence type="ECO:0000256" key="1">
    <source>
        <dbReference type="ARBA" id="ARBA00005417"/>
    </source>
</evidence>
<dbReference type="KEGG" id="apai:APAC_0358"/>
<keyword evidence="3" id="KW-0547">Nucleotide-binding</keyword>
<evidence type="ECO:0000256" key="3">
    <source>
        <dbReference type="ARBA" id="ARBA00022741"/>
    </source>
</evidence>
<reference evidence="6 7" key="3">
    <citation type="submission" date="2019-09" db="EMBL/GenBank/DDBJ databases">
        <title>Taxonomic note: a critical rebuttal of the proposed division of the genus Arcobacter into six genera, emended descriptions of Arcobacter anaerophilus and the genus Arcobacter, and an assessment of genus-level boundaries for Epsilonproteobacteria using in silico genomic comparator tools.</title>
        <authorList>
            <person name="On S.L.W."/>
            <person name="Miller W.G."/>
            <person name="Biggs P."/>
            <person name="Cornelius A."/>
            <person name="Vandamme P."/>
        </authorList>
    </citation>
    <scope>NUCLEOTIDE SEQUENCE [LARGE SCALE GENOMIC DNA]</scope>
    <source>
        <strain evidence="6 7">LMG 26638</strain>
    </source>
</reference>
<dbReference type="InterPro" id="IPR050153">
    <property type="entry name" value="Metal_Ion_Import_ABC"/>
</dbReference>
<dbReference type="GO" id="GO:0016887">
    <property type="term" value="F:ATP hydrolysis activity"/>
    <property type="evidence" value="ECO:0007669"/>
    <property type="project" value="InterPro"/>
</dbReference>
<dbReference type="PANTHER" id="PTHR42734:SF17">
    <property type="entry name" value="METAL TRANSPORT SYSTEM ATP-BINDING PROTEIN TM_0124-RELATED"/>
    <property type="match status" value="1"/>
</dbReference>
<reference evidence="7" key="2">
    <citation type="submission" date="2019-09" db="EMBL/GenBank/DDBJ databases">
        <title>Complete genome sequencing of four Arcobacter species reveals a diverse suite of mobile elements.</title>
        <authorList>
            <person name="On S.L.W."/>
            <person name="Miller W.G."/>
            <person name="Biggs P."/>
            <person name="Cornelius A."/>
            <person name="Vandamme P."/>
        </authorList>
    </citation>
    <scope>NUCLEOTIDE SEQUENCE [LARGE SCALE GENOMIC DNA]</scope>
    <source>
        <strain evidence="7">LMG 26638</strain>
    </source>
</reference>
<keyword evidence="2" id="KW-0813">Transport</keyword>
<dbReference type="SMART" id="SM00382">
    <property type="entry name" value="AAA"/>
    <property type="match status" value="1"/>
</dbReference>
<organism evidence="6 7">
    <name type="scientific">Malaciobacter pacificus</name>
    <dbReference type="NCBI Taxonomy" id="1080223"/>
    <lineage>
        <taxon>Bacteria</taxon>
        <taxon>Pseudomonadati</taxon>
        <taxon>Campylobacterota</taxon>
        <taxon>Epsilonproteobacteria</taxon>
        <taxon>Campylobacterales</taxon>
        <taxon>Arcobacteraceae</taxon>
        <taxon>Malaciobacter</taxon>
    </lineage>
</organism>
<dbReference type="PANTHER" id="PTHR42734">
    <property type="entry name" value="METAL TRANSPORT SYSTEM ATP-BINDING PROTEIN TM_0124-RELATED"/>
    <property type="match status" value="1"/>
</dbReference>
<keyword evidence="4 6" id="KW-0067">ATP-binding</keyword>
<dbReference type="Gene3D" id="3.40.50.300">
    <property type="entry name" value="P-loop containing nucleotide triphosphate hydrolases"/>
    <property type="match status" value="1"/>
</dbReference>
<dbReference type="Proteomes" id="UP000322726">
    <property type="component" value="Chromosome"/>
</dbReference>
<evidence type="ECO:0000259" key="5">
    <source>
        <dbReference type="PROSITE" id="PS50893"/>
    </source>
</evidence>
<dbReference type="SUPFAM" id="SSF52540">
    <property type="entry name" value="P-loop containing nucleoside triphosphate hydrolases"/>
    <property type="match status" value="1"/>
</dbReference>
<dbReference type="InterPro" id="IPR003593">
    <property type="entry name" value="AAA+_ATPase"/>
</dbReference>
<dbReference type="Pfam" id="PF00005">
    <property type="entry name" value="ABC_tran"/>
    <property type="match status" value="1"/>
</dbReference>
<evidence type="ECO:0000256" key="4">
    <source>
        <dbReference type="ARBA" id="ARBA00022840"/>
    </source>
</evidence>
<dbReference type="InterPro" id="IPR027417">
    <property type="entry name" value="P-loop_NTPase"/>
</dbReference>
<sequence length="266" mass="30804">MLKFNMIINFENIHLSYDEKLILKELNLKIAKGENWAILGKNGSGKSTLIKLISSEIHPRKQYKYKKEILGKERYTLSELKQYLGIITNDLHNYFETHGNFLTTYEVVLSGYYSSIGVFKHQDFSEAQHIRALEVIEFLELNEIKDKQVYQLSTGQLRKAIIGRALIHKPSAFILDEPTIGLDIKAQVNFINMMKKLSSQASIILVTHHIEEIFEEISHIALMYENKVFIQGKKQEVLNSENLSKIFEVDLEIAQKNGRYYFETVG</sequence>
<name>A0A5C2H3H4_9BACT</name>
<dbReference type="GO" id="GO:0005524">
    <property type="term" value="F:ATP binding"/>
    <property type="evidence" value="ECO:0007669"/>
    <property type="project" value="UniProtKB-KW"/>
</dbReference>
<dbReference type="AlphaFoldDB" id="A0A5C2H3H4"/>
<comment type="similarity">
    <text evidence="1">Belongs to the ABC transporter superfamily.</text>
</comment>
<feature type="domain" description="ABC transporter" evidence="5">
    <location>
        <begin position="8"/>
        <end position="250"/>
    </location>
</feature>
<evidence type="ECO:0000313" key="6">
    <source>
        <dbReference type="EMBL" id="QEP33520.1"/>
    </source>
</evidence>
<dbReference type="InterPro" id="IPR003439">
    <property type="entry name" value="ABC_transporter-like_ATP-bd"/>
</dbReference>
<dbReference type="EMBL" id="CP035928">
    <property type="protein sequence ID" value="QEP33520.1"/>
    <property type="molecule type" value="Genomic_DNA"/>
</dbReference>
<protein>
    <submittedName>
        <fullName evidence="6">ABC transporter, ATP-binding protein</fullName>
    </submittedName>
</protein>
<evidence type="ECO:0000256" key="2">
    <source>
        <dbReference type="ARBA" id="ARBA00022448"/>
    </source>
</evidence>
<dbReference type="PROSITE" id="PS50893">
    <property type="entry name" value="ABC_TRANSPORTER_2"/>
    <property type="match status" value="1"/>
</dbReference>
<accession>A0A5C2H3H4</accession>
<gene>
    <name evidence="6" type="ORF">APAC_0358</name>
</gene>
<evidence type="ECO:0000313" key="7">
    <source>
        <dbReference type="Proteomes" id="UP000322726"/>
    </source>
</evidence>
<proteinExistence type="inferred from homology"/>